<feature type="region of interest" description="Disordered" evidence="1">
    <location>
        <begin position="56"/>
        <end position="148"/>
    </location>
</feature>
<feature type="compositionally biased region" description="Basic and acidic residues" evidence="1">
    <location>
        <begin position="62"/>
        <end position="77"/>
    </location>
</feature>
<evidence type="ECO:0000313" key="4">
    <source>
        <dbReference type="Proteomes" id="UP001280121"/>
    </source>
</evidence>
<dbReference type="AlphaFoldDB" id="A0AAD9U3G3"/>
<keyword evidence="4" id="KW-1185">Reference proteome</keyword>
<dbReference type="Pfam" id="PF03108">
    <property type="entry name" value="DBD_Tnp_Mut"/>
    <property type="match status" value="1"/>
</dbReference>
<evidence type="ECO:0000313" key="3">
    <source>
        <dbReference type="EMBL" id="KAK2646806.1"/>
    </source>
</evidence>
<sequence>MVHHGGGILDLFLEPIKALQTIRGNEVIHYQQLEYHNDCTEADLLVNGLNEENVDELNGIGGERDNLQRKDTGKQVLEEAESSTMDKDNLQRKDKEKQVLEEPESETIESDKLQRKDKGKHVLEEAESDGSKEVENYDIPRPESGDAYDIDEGLEELNFLDGSDNDEVQRGHISQFWKKRYHEFNPSRDMQDPKFAIGIEFGSADVFRNAIRAHAVKNMRAVRFKKKDPNRIRAICENEGCKWFVYGSWLTNKRTFKIKSMGDEHTCAMTFTDKFVNSKMIANKYVDQ</sequence>
<evidence type="ECO:0000259" key="2">
    <source>
        <dbReference type="Pfam" id="PF03108"/>
    </source>
</evidence>
<feature type="domain" description="Transposase MuDR plant" evidence="2">
    <location>
        <begin position="194"/>
        <end position="258"/>
    </location>
</feature>
<organism evidence="3 4">
    <name type="scientific">Dipteronia dyeriana</name>
    <dbReference type="NCBI Taxonomy" id="168575"/>
    <lineage>
        <taxon>Eukaryota</taxon>
        <taxon>Viridiplantae</taxon>
        <taxon>Streptophyta</taxon>
        <taxon>Embryophyta</taxon>
        <taxon>Tracheophyta</taxon>
        <taxon>Spermatophyta</taxon>
        <taxon>Magnoliopsida</taxon>
        <taxon>eudicotyledons</taxon>
        <taxon>Gunneridae</taxon>
        <taxon>Pentapetalae</taxon>
        <taxon>rosids</taxon>
        <taxon>malvids</taxon>
        <taxon>Sapindales</taxon>
        <taxon>Sapindaceae</taxon>
        <taxon>Hippocastanoideae</taxon>
        <taxon>Acereae</taxon>
        <taxon>Dipteronia</taxon>
    </lineage>
</organism>
<comment type="caution">
    <text evidence="3">The sequence shown here is derived from an EMBL/GenBank/DDBJ whole genome shotgun (WGS) entry which is preliminary data.</text>
</comment>
<dbReference type="Proteomes" id="UP001280121">
    <property type="component" value="Unassembled WGS sequence"/>
</dbReference>
<protein>
    <recommendedName>
        <fullName evidence="2">Transposase MuDR plant domain-containing protein</fullName>
    </recommendedName>
</protein>
<feature type="compositionally biased region" description="Basic and acidic residues" evidence="1">
    <location>
        <begin position="109"/>
        <end position="144"/>
    </location>
</feature>
<accession>A0AAD9U3G3</accession>
<gene>
    <name evidence="3" type="ORF">Ddye_022001</name>
</gene>
<reference evidence="3" key="1">
    <citation type="journal article" date="2023" name="Plant J.">
        <title>Genome sequences and population genomics provide insights into the demographic history, inbreeding, and mutation load of two 'living fossil' tree species of Dipteronia.</title>
        <authorList>
            <person name="Feng Y."/>
            <person name="Comes H.P."/>
            <person name="Chen J."/>
            <person name="Zhu S."/>
            <person name="Lu R."/>
            <person name="Zhang X."/>
            <person name="Li P."/>
            <person name="Qiu J."/>
            <person name="Olsen K.M."/>
            <person name="Qiu Y."/>
        </authorList>
    </citation>
    <scope>NUCLEOTIDE SEQUENCE</scope>
    <source>
        <strain evidence="3">KIB01</strain>
    </source>
</reference>
<dbReference type="InterPro" id="IPR004332">
    <property type="entry name" value="Transposase_MuDR"/>
</dbReference>
<evidence type="ECO:0000256" key="1">
    <source>
        <dbReference type="SAM" id="MobiDB-lite"/>
    </source>
</evidence>
<feature type="compositionally biased region" description="Basic and acidic residues" evidence="1">
    <location>
        <begin position="84"/>
        <end position="100"/>
    </location>
</feature>
<name>A0AAD9U3G3_9ROSI</name>
<dbReference type="EMBL" id="JANJYI010000006">
    <property type="protein sequence ID" value="KAK2646806.1"/>
    <property type="molecule type" value="Genomic_DNA"/>
</dbReference>
<proteinExistence type="predicted"/>